<dbReference type="PANTHER" id="PTHR43741">
    <property type="entry name" value="FMN-DEPENDENT NADH-AZOREDUCTASE 1"/>
    <property type="match status" value="1"/>
</dbReference>
<keyword evidence="1 6" id="KW-0285">Flavoprotein</keyword>
<proteinExistence type="inferred from homology"/>
<feature type="domain" description="Flavodoxin-like fold" evidence="7">
    <location>
        <begin position="6"/>
        <end position="194"/>
    </location>
</feature>
<gene>
    <name evidence="6 8" type="primary">azoR</name>
    <name evidence="8" type="ORF">GCM10007853_06890</name>
</gene>
<keyword evidence="3 6" id="KW-0560">Oxidoreductase</keyword>
<accession>A0ABQ5V601</accession>
<comment type="similarity">
    <text evidence="6">Belongs to the azoreductase type 1 family.</text>
</comment>
<comment type="catalytic activity">
    <reaction evidence="5">
        <text>N,N-dimethyl-1,4-phenylenediamine + anthranilate + 2 NAD(+) = 2-(4-dimethylaminophenyl)diazenylbenzoate + 2 NADH + 2 H(+)</text>
        <dbReference type="Rhea" id="RHEA:55872"/>
        <dbReference type="ChEBI" id="CHEBI:15378"/>
        <dbReference type="ChEBI" id="CHEBI:15783"/>
        <dbReference type="ChEBI" id="CHEBI:16567"/>
        <dbReference type="ChEBI" id="CHEBI:57540"/>
        <dbReference type="ChEBI" id="CHEBI:57945"/>
        <dbReference type="ChEBI" id="CHEBI:71579"/>
        <dbReference type="EC" id="1.7.1.17"/>
    </reaction>
    <physiologicalReaction direction="right-to-left" evidence="5">
        <dbReference type="Rhea" id="RHEA:55874"/>
    </physiologicalReaction>
</comment>
<evidence type="ECO:0000256" key="4">
    <source>
        <dbReference type="ARBA" id="ARBA00023027"/>
    </source>
</evidence>
<evidence type="ECO:0000256" key="5">
    <source>
        <dbReference type="ARBA" id="ARBA00048542"/>
    </source>
</evidence>
<dbReference type="Gene3D" id="3.40.50.360">
    <property type="match status" value="1"/>
</dbReference>
<feature type="binding site" evidence="6">
    <location>
        <begin position="19"/>
        <end position="21"/>
    </location>
    <ligand>
        <name>FMN</name>
        <dbReference type="ChEBI" id="CHEBI:58210"/>
    </ligand>
</feature>
<dbReference type="InterPro" id="IPR050104">
    <property type="entry name" value="FMN-dep_NADH:Q_OxRdtase_AzoR1"/>
</dbReference>
<dbReference type="EC" id="1.7.1.17" evidence="6"/>
<dbReference type="InterPro" id="IPR023048">
    <property type="entry name" value="NADH:quinone_OxRdtase_FMN_depd"/>
</dbReference>
<comment type="caution">
    <text evidence="8">The sequence shown here is derived from an EMBL/GenBank/DDBJ whole genome shotgun (WGS) entry which is preliminary data.</text>
</comment>
<dbReference type="HAMAP" id="MF_01216">
    <property type="entry name" value="Azoreductase_type1"/>
    <property type="match status" value="1"/>
</dbReference>
<evidence type="ECO:0000256" key="3">
    <source>
        <dbReference type="ARBA" id="ARBA00023002"/>
    </source>
</evidence>
<sequence>MTQPLNILRIDASARKDGSISRELADLYIDRIAERRAVRVETRDTSDGLPLVTQDWITANFTPDGDRTTDNRAVLATSDRLVDELKRNELLVISTPIYNFGIPAALKLWVDQVARAGLTFRYTDKGPVGLLDGKRAVILVASGGTKVGSDIDFATPYLRHVLGFIGITDVEIIAADQLMASGPDKIEQTKDQVRALAA</sequence>
<comment type="function">
    <text evidence="6">Quinone reductase that provides resistance to thiol-specific stress caused by electrophilic quinones.</text>
</comment>
<comment type="catalytic activity">
    <reaction evidence="6">
        <text>2 a quinone + NADH + H(+) = 2 a 1,4-benzosemiquinone + NAD(+)</text>
        <dbReference type="Rhea" id="RHEA:65952"/>
        <dbReference type="ChEBI" id="CHEBI:15378"/>
        <dbReference type="ChEBI" id="CHEBI:57540"/>
        <dbReference type="ChEBI" id="CHEBI:57945"/>
        <dbReference type="ChEBI" id="CHEBI:132124"/>
        <dbReference type="ChEBI" id="CHEBI:134225"/>
    </reaction>
</comment>
<dbReference type="Pfam" id="PF02525">
    <property type="entry name" value="Flavodoxin_2"/>
    <property type="match status" value="1"/>
</dbReference>
<keyword evidence="4 6" id="KW-0520">NAD</keyword>
<evidence type="ECO:0000256" key="2">
    <source>
        <dbReference type="ARBA" id="ARBA00022643"/>
    </source>
</evidence>
<dbReference type="EMBL" id="BSNK01000001">
    <property type="protein sequence ID" value="GLQ22815.1"/>
    <property type="molecule type" value="Genomic_DNA"/>
</dbReference>
<evidence type="ECO:0000256" key="6">
    <source>
        <dbReference type="HAMAP-Rule" id="MF_01216"/>
    </source>
</evidence>
<dbReference type="InterPro" id="IPR029039">
    <property type="entry name" value="Flavoprotein-like_sf"/>
</dbReference>
<dbReference type="Proteomes" id="UP001161391">
    <property type="component" value="Unassembled WGS sequence"/>
</dbReference>
<evidence type="ECO:0000256" key="1">
    <source>
        <dbReference type="ARBA" id="ARBA00022630"/>
    </source>
</evidence>
<evidence type="ECO:0000313" key="8">
    <source>
        <dbReference type="EMBL" id="GLQ22815.1"/>
    </source>
</evidence>
<comment type="subunit">
    <text evidence="6">Homodimer.</text>
</comment>
<dbReference type="RefSeq" id="WP_284387576.1">
    <property type="nucleotide sequence ID" value="NZ_BSNK01000001.1"/>
</dbReference>
<reference evidence="8" key="1">
    <citation type="journal article" date="2014" name="Int. J. Syst. Evol. Microbiol.">
        <title>Complete genome of a new Firmicutes species belonging to the dominant human colonic microbiota ('Ruminococcus bicirculans') reveals two chromosomes and a selective capacity to utilize plant glucans.</title>
        <authorList>
            <consortium name="NISC Comparative Sequencing Program"/>
            <person name="Wegmann U."/>
            <person name="Louis P."/>
            <person name="Goesmann A."/>
            <person name="Henrissat B."/>
            <person name="Duncan S.H."/>
            <person name="Flint H.J."/>
        </authorList>
    </citation>
    <scope>NUCLEOTIDE SEQUENCE</scope>
    <source>
        <strain evidence="8">NBRC 108219</strain>
    </source>
</reference>
<feature type="binding site" evidence="6">
    <location>
        <position position="13"/>
    </location>
    <ligand>
        <name>FMN</name>
        <dbReference type="ChEBI" id="CHEBI:58210"/>
    </ligand>
</feature>
<keyword evidence="2 6" id="KW-0288">FMN</keyword>
<dbReference type="EC" id="1.6.5.-" evidence="6"/>
<evidence type="ECO:0000313" key="9">
    <source>
        <dbReference type="Proteomes" id="UP001161391"/>
    </source>
</evidence>
<comment type="function">
    <text evidence="6">Also exhibits azoreductase activity. Catalyzes the reductive cleavage of the azo bond in aromatic azo compounds to the corresponding amines.</text>
</comment>
<comment type="caution">
    <text evidence="6">Lacks conserved residue(s) required for the propagation of feature annotation.</text>
</comment>
<dbReference type="SUPFAM" id="SSF52218">
    <property type="entry name" value="Flavoproteins"/>
    <property type="match status" value="1"/>
</dbReference>
<evidence type="ECO:0000259" key="7">
    <source>
        <dbReference type="Pfam" id="PF02525"/>
    </source>
</evidence>
<protein>
    <recommendedName>
        <fullName evidence="6">FMN dependent NADH:quinone oxidoreductase</fullName>
        <ecNumber evidence="6">1.6.5.-</ecNumber>
    </recommendedName>
    <alternativeName>
        <fullName evidence="6">Azo-dye reductase</fullName>
    </alternativeName>
    <alternativeName>
        <fullName evidence="6">FMN-dependent NADH-azo compound oxidoreductase</fullName>
    </alternativeName>
    <alternativeName>
        <fullName evidence="6">FMN-dependent NADH-azoreductase</fullName>
        <ecNumber evidence="6">1.7.1.17</ecNumber>
    </alternativeName>
</protein>
<dbReference type="InterPro" id="IPR003680">
    <property type="entry name" value="Flavodoxin_fold"/>
</dbReference>
<organism evidence="8 9">
    <name type="scientific">Algimonas ampicilliniresistens</name>
    <dbReference type="NCBI Taxonomy" id="1298735"/>
    <lineage>
        <taxon>Bacteria</taxon>
        <taxon>Pseudomonadati</taxon>
        <taxon>Pseudomonadota</taxon>
        <taxon>Alphaproteobacteria</taxon>
        <taxon>Maricaulales</taxon>
        <taxon>Robiginitomaculaceae</taxon>
        <taxon>Algimonas</taxon>
    </lineage>
</organism>
<name>A0ABQ5V601_9PROT</name>
<comment type="cofactor">
    <cofactor evidence="6">
        <name>FMN</name>
        <dbReference type="ChEBI" id="CHEBI:58210"/>
    </cofactor>
    <text evidence="6">Binds 1 FMN per subunit.</text>
</comment>
<dbReference type="PANTHER" id="PTHR43741:SF2">
    <property type="entry name" value="FMN-DEPENDENT NADH:QUINONE OXIDOREDUCTASE"/>
    <property type="match status" value="1"/>
</dbReference>
<keyword evidence="9" id="KW-1185">Reference proteome</keyword>
<reference evidence="8" key="2">
    <citation type="submission" date="2023-01" db="EMBL/GenBank/DDBJ databases">
        <title>Draft genome sequence of Algimonas ampicilliniresistens strain NBRC 108219.</title>
        <authorList>
            <person name="Sun Q."/>
            <person name="Mori K."/>
        </authorList>
    </citation>
    <scope>NUCLEOTIDE SEQUENCE</scope>
    <source>
        <strain evidence="8">NBRC 108219</strain>
    </source>
</reference>